<sequence>MALDEPNDTDEIIEAQGFTFVVERELYNRAKPIKVDMTYLGFHITSAMPLSDKGGCGGTCSC</sequence>
<dbReference type="OrthoDB" id="5460919at2"/>
<proteinExistence type="predicted"/>
<evidence type="ECO:0000313" key="2">
    <source>
        <dbReference type="Proteomes" id="UP000011922"/>
    </source>
</evidence>
<reference evidence="1 2" key="1">
    <citation type="journal article" date="2013" name="Genome Announc.">
        <title>Draft Genome Sequence for Desulfovibrio africanus Strain PCS.</title>
        <authorList>
            <person name="Brown S.D."/>
            <person name="Utturkar S.M."/>
            <person name="Arkin A.P."/>
            <person name="Deutschbauer A.M."/>
            <person name="Elias D.A."/>
            <person name="Hazen T.C."/>
            <person name="Chakraborty R."/>
        </authorList>
    </citation>
    <scope>NUCLEOTIDE SEQUENCE [LARGE SCALE GENOMIC DNA]</scope>
    <source>
        <strain evidence="1 2">PCS</strain>
    </source>
</reference>
<evidence type="ECO:0000313" key="1">
    <source>
        <dbReference type="EMBL" id="EMG38559.1"/>
    </source>
</evidence>
<dbReference type="PATRIC" id="fig|1262666.3.peg.191"/>
<name>M5PWY8_DESAF</name>
<dbReference type="Proteomes" id="UP000011922">
    <property type="component" value="Unassembled WGS sequence"/>
</dbReference>
<accession>M5PWY8</accession>
<dbReference type="AlphaFoldDB" id="M5PWY8"/>
<dbReference type="EMBL" id="AOSV01000003">
    <property type="protein sequence ID" value="EMG38559.1"/>
    <property type="molecule type" value="Genomic_DNA"/>
</dbReference>
<protein>
    <submittedName>
        <fullName evidence="1">Uncharacterized protein</fullName>
    </submittedName>
</protein>
<gene>
    <name evidence="1" type="ORF">PCS_00187</name>
</gene>
<comment type="caution">
    <text evidence="1">The sequence shown here is derived from an EMBL/GenBank/DDBJ whole genome shotgun (WGS) entry which is preliminary data.</text>
</comment>
<organism evidence="1 2">
    <name type="scientific">Desulfocurvibacter africanus PCS</name>
    <dbReference type="NCBI Taxonomy" id="1262666"/>
    <lineage>
        <taxon>Bacteria</taxon>
        <taxon>Pseudomonadati</taxon>
        <taxon>Thermodesulfobacteriota</taxon>
        <taxon>Desulfovibrionia</taxon>
        <taxon>Desulfovibrionales</taxon>
        <taxon>Desulfovibrionaceae</taxon>
        <taxon>Desulfocurvibacter</taxon>
    </lineage>
</organism>